<reference evidence="1 2" key="1">
    <citation type="submission" date="2017-09" db="EMBL/GenBank/DDBJ databases">
        <title>Sphingomonas panjinensis sp.nov., isolated from oil-contaminated soil.</title>
        <authorList>
            <person name="Wang L."/>
            <person name="Chen L."/>
        </authorList>
    </citation>
    <scope>NUCLEOTIDE SEQUENCE [LARGE SCALE GENOMIC DNA]</scope>
    <source>
        <strain evidence="1 2">FW-11</strain>
    </source>
</reference>
<protein>
    <submittedName>
        <fullName evidence="1">Uncharacterized protein</fullName>
    </submittedName>
</protein>
<organism evidence="1 2">
    <name type="scientific">Sphingomonas oleivorans</name>
    <dbReference type="NCBI Taxonomy" id="1735121"/>
    <lineage>
        <taxon>Bacteria</taxon>
        <taxon>Pseudomonadati</taxon>
        <taxon>Pseudomonadota</taxon>
        <taxon>Alphaproteobacteria</taxon>
        <taxon>Sphingomonadales</taxon>
        <taxon>Sphingomonadaceae</taxon>
        <taxon>Sphingomonas</taxon>
    </lineage>
</organism>
<dbReference type="AlphaFoldDB" id="A0A2T5FTS1"/>
<dbReference type="EMBL" id="NWBU01000018">
    <property type="protein sequence ID" value="PTQ07454.1"/>
    <property type="molecule type" value="Genomic_DNA"/>
</dbReference>
<accession>A0A2T5FTS1</accession>
<name>A0A2T5FTS1_9SPHN</name>
<keyword evidence="2" id="KW-1185">Reference proteome</keyword>
<comment type="caution">
    <text evidence="1">The sequence shown here is derived from an EMBL/GenBank/DDBJ whole genome shotgun (WGS) entry which is preliminary data.</text>
</comment>
<evidence type="ECO:0000313" key="1">
    <source>
        <dbReference type="EMBL" id="PTQ07454.1"/>
    </source>
</evidence>
<gene>
    <name evidence="1" type="ORF">CLG96_18120</name>
</gene>
<evidence type="ECO:0000313" key="2">
    <source>
        <dbReference type="Proteomes" id="UP000244162"/>
    </source>
</evidence>
<dbReference type="Proteomes" id="UP000244162">
    <property type="component" value="Unassembled WGS sequence"/>
</dbReference>
<sequence>MRPRRSANHAQGRQAASALGVKPLDPELSSLSLISFGRQARRDLLVATPHSRIVLSNDRSLGGFAPFGLSGGYYYACMGVKF</sequence>
<proteinExistence type="predicted"/>